<evidence type="ECO:0000259" key="10">
    <source>
        <dbReference type="Pfam" id="PF04290"/>
    </source>
</evidence>
<feature type="transmembrane region" description="Helical" evidence="9">
    <location>
        <begin position="59"/>
        <end position="77"/>
    </location>
</feature>
<comment type="subunit">
    <text evidence="9">The complex comprises the extracytoplasmic solute receptor protein and the two transmembrane proteins.</text>
</comment>
<reference evidence="11 12" key="1">
    <citation type="submission" date="2023-12" db="EMBL/GenBank/DDBJ databases">
        <title>Stenotrophomonas guangdongensis sp. nov., isolated from wilted pepper plants (Capsicum annuum).</title>
        <authorList>
            <person name="Qiu M."/>
            <person name="Li Y."/>
            <person name="Liu Q."/>
            <person name="Zhang X."/>
            <person name="Huang Y."/>
            <person name="Guo R."/>
            <person name="Hu M."/>
            <person name="Zhou J."/>
            <person name="Zhou X."/>
        </authorList>
    </citation>
    <scope>NUCLEOTIDE SEQUENCE [LARGE SCALE GENOMIC DNA]</scope>
    <source>
        <strain evidence="11 12">MH1</strain>
    </source>
</reference>
<evidence type="ECO:0000256" key="7">
    <source>
        <dbReference type="ARBA" id="ARBA00023136"/>
    </source>
</evidence>
<comment type="subcellular location">
    <subcellularLocation>
        <location evidence="1 9">Cell inner membrane</location>
        <topology evidence="1 9">Multi-pass membrane protein</topology>
    </subcellularLocation>
</comment>
<evidence type="ECO:0000313" key="11">
    <source>
        <dbReference type="EMBL" id="MEA5669497.1"/>
    </source>
</evidence>
<evidence type="ECO:0000256" key="2">
    <source>
        <dbReference type="ARBA" id="ARBA00022448"/>
    </source>
</evidence>
<feature type="transmembrane region" description="Helical" evidence="9">
    <location>
        <begin position="23"/>
        <end position="44"/>
    </location>
</feature>
<dbReference type="InterPro" id="IPR055348">
    <property type="entry name" value="DctQ"/>
</dbReference>
<comment type="caution">
    <text evidence="11">The sequence shown here is derived from an EMBL/GenBank/DDBJ whole genome shotgun (WGS) entry which is preliminary data.</text>
</comment>
<dbReference type="Proteomes" id="UP001301653">
    <property type="component" value="Unassembled WGS sequence"/>
</dbReference>
<dbReference type="PANTHER" id="PTHR35011">
    <property type="entry name" value="2,3-DIKETO-L-GULONATE TRAP TRANSPORTER SMALL PERMEASE PROTEIN YIAM"/>
    <property type="match status" value="1"/>
</dbReference>
<keyword evidence="3" id="KW-1003">Cell membrane</keyword>
<comment type="similarity">
    <text evidence="8 9">Belongs to the TRAP transporter small permease family.</text>
</comment>
<feature type="domain" description="Tripartite ATP-independent periplasmic transporters DctQ component" evidence="10">
    <location>
        <begin position="36"/>
        <end position="164"/>
    </location>
</feature>
<accession>A0ABU5V943</accession>
<protein>
    <recommendedName>
        <fullName evidence="9">TRAP transporter small permease protein</fullName>
    </recommendedName>
</protein>
<keyword evidence="2 9" id="KW-0813">Transport</keyword>
<dbReference type="InterPro" id="IPR007387">
    <property type="entry name" value="TRAP_DctQ"/>
</dbReference>
<organism evidence="11 12">
    <name type="scientific">Stenotrophomonas capsici</name>
    <dbReference type="NCBI Taxonomy" id="3110230"/>
    <lineage>
        <taxon>Bacteria</taxon>
        <taxon>Pseudomonadati</taxon>
        <taxon>Pseudomonadota</taxon>
        <taxon>Gammaproteobacteria</taxon>
        <taxon>Lysobacterales</taxon>
        <taxon>Lysobacteraceae</taxon>
        <taxon>Stenotrophomonas</taxon>
    </lineage>
</organism>
<dbReference type="RefSeq" id="WP_132862282.1">
    <property type="nucleotide sequence ID" value="NZ_JAYFUH010000257.1"/>
</dbReference>
<evidence type="ECO:0000256" key="4">
    <source>
        <dbReference type="ARBA" id="ARBA00022519"/>
    </source>
</evidence>
<feature type="transmembrane region" description="Helical" evidence="9">
    <location>
        <begin position="139"/>
        <end position="156"/>
    </location>
</feature>
<keyword evidence="7 9" id="KW-0472">Membrane</keyword>
<evidence type="ECO:0000256" key="9">
    <source>
        <dbReference type="RuleBase" id="RU369079"/>
    </source>
</evidence>
<name>A0ABU5V943_9GAMM</name>
<keyword evidence="5 9" id="KW-0812">Transmembrane</keyword>
<dbReference type="EMBL" id="JAYFUH010000257">
    <property type="protein sequence ID" value="MEA5669497.1"/>
    <property type="molecule type" value="Genomic_DNA"/>
</dbReference>
<evidence type="ECO:0000256" key="3">
    <source>
        <dbReference type="ARBA" id="ARBA00022475"/>
    </source>
</evidence>
<comment type="function">
    <text evidence="9">Part of the tripartite ATP-independent periplasmic (TRAP) transport system.</text>
</comment>
<evidence type="ECO:0000256" key="6">
    <source>
        <dbReference type="ARBA" id="ARBA00022989"/>
    </source>
</evidence>
<proteinExistence type="inferred from homology"/>
<keyword evidence="6 9" id="KW-1133">Transmembrane helix</keyword>
<feature type="transmembrane region" description="Helical" evidence="9">
    <location>
        <begin position="98"/>
        <end position="119"/>
    </location>
</feature>
<gene>
    <name evidence="11" type="ORF">VA603_18350</name>
</gene>
<sequence>MSDTNETTVTTGFQRVLERLADVVIHIAVLALLGLVVVQGWQVFARYVINDSPSWTEPVTLLLLSTAMSLGAAAGVYTNRHFGFFLLADYINPAIKRVIDALVPLIIAVIGGFIAWWGWVLWLDGLHIKTAGANLPQSVNYLPLSIGGALMAVFALNRMAQALQAGAGSAGTAEGDR</sequence>
<evidence type="ECO:0000256" key="5">
    <source>
        <dbReference type="ARBA" id="ARBA00022692"/>
    </source>
</evidence>
<dbReference type="PANTHER" id="PTHR35011:SF11">
    <property type="entry name" value="TRAP TRANSPORTER SMALL PERMEASE PROTEIN"/>
    <property type="match status" value="1"/>
</dbReference>
<evidence type="ECO:0000256" key="8">
    <source>
        <dbReference type="ARBA" id="ARBA00038436"/>
    </source>
</evidence>
<evidence type="ECO:0000256" key="1">
    <source>
        <dbReference type="ARBA" id="ARBA00004429"/>
    </source>
</evidence>
<keyword evidence="12" id="KW-1185">Reference proteome</keyword>
<evidence type="ECO:0000313" key="12">
    <source>
        <dbReference type="Proteomes" id="UP001301653"/>
    </source>
</evidence>
<keyword evidence="4 9" id="KW-0997">Cell inner membrane</keyword>
<dbReference type="Pfam" id="PF04290">
    <property type="entry name" value="DctQ"/>
    <property type="match status" value="1"/>
</dbReference>